<dbReference type="RefSeq" id="WP_183452958.1">
    <property type="nucleotide sequence ID" value="NZ_JACHWB010000005.1"/>
</dbReference>
<dbReference type="InterPro" id="IPR004838">
    <property type="entry name" value="NHTrfase_class1_PyrdxlP-BS"/>
</dbReference>
<dbReference type="InterPro" id="IPR015422">
    <property type="entry name" value="PyrdxlP-dep_Trfase_small"/>
</dbReference>
<evidence type="ECO:0000256" key="2">
    <source>
        <dbReference type="ARBA" id="ARBA00003444"/>
    </source>
</evidence>
<dbReference type="InterPro" id="IPR005860">
    <property type="entry name" value="CobD"/>
</dbReference>
<evidence type="ECO:0000259" key="12">
    <source>
        <dbReference type="Pfam" id="PF00155"/>
    </source>
</evidence>
<evidence type="ECO:0000313" key="13">
    <source>
        <dbReference type="EMBL" id="MBB3020715.1"/>
    </source>
</evidence>
<dbReference type="GO" id="GO:0030170">
    <property type="term" value="F:pyridoxal phosphate binding"/>
    <property type="evidence" value="ECO:0007669"/>
    <property type="project" value="InterPro"/>
</dbReference>
<keyword evidence="8" id="KW-0456">Lyase</keyword>
<dbReference type="Proteomes" id="UP000532010">
    <property type="component" value="Unassembled WGS sequence"/>
</dbReference>
<proteinExistence type="predicted"/>
<comment type="catalytic activity">
    <reaction evidence="11">
        <text>O-phospho-L-threonine + H(+) = (R)-1-aminopropan-2-yl phosphate + CO2</text>
        <dbReference type="Rhea" id="RHEA:11492"/>
        <dbReference type="ChEBI" id="CHEBI:15378"/>
        <dbReference type="ChEBI" id="CHEBI:16526"/>
        <dbReference type="ChEBI" id="CHEBI:58563"/>
        <dbReference type="ChEBI" id="CHEBI:58675"/>
        <dbReference type="EC" id="4.1.1.81"/>
    </reaction>
</comment>
<keyword evidence="7" id="KW-0663">Pyridoxal phosphate</keyword>
<evidence type="ECO:0000256" key="3">
    <source>
        <dbReference type="ARBA" id="ARBA00004953"/>
    </source>
</evidence>
<dbReference type="Pfam" id="PF00155">
    <property type="entry name" value="Aminotran_1_2"/>
    <property type="match status" value="1"/>
</dbReference>
<evidence type="ECO:0000256" key="1">
    <source>
        <dbReference type="ARBA" id="ARBA00001933"/>
    </source>
</evidence>
<protein>
    <recommendedName>
        <fullName evidence="5">8-amino-7-oxononanoate synthase</fullName>
        <ecNumber evidence="4">4.1.1.81</ecNumber>
    </recommendedName>
    <alternativeName>
        <fullName evidence="10">Alpha-oxoamine synthase</fullName>
    </alternativeName>
    <alternativeName>
        <fullName evidence="9">L-threonine-O-3-phosphate decarboxylase</fullName>
    </alternativeName>
</protein>
<evidence type="ECO:0000256" key="9">
    <source>
        <dbReference type="ARBA" id="ARBA00029996"/>
    </source>
</evidence>
<sequence>MGEARVWHGGDLDEARRLFPRAPEPWIDLSTGINPIAYPVPALPASLFARLPSPADHLDLEAAAAQAYGATDAAMVVAAPGTQVLISLLPHLRGRGRVAVFGPTYAEHAHSWRKAGHDVVEVQSLDLLDRGDVAVVVNPNNPDGRLIGREALLRLAEDLRPRGGWLVVDEAFADFDAGESLVPVLPSNVIILRSFGKTYGLAGLRIGFALAPEPVVTSLRSALGPWAVSGPAIETGRTALRDREWLEAARGARAADASRLDALLSSVAGAPLRGTILYRLLESIRAPELFQVLGEHGIWVRRFQYSPHLLRFGLPRDEAEWQRLETVLGRYSQH</sequence>
<evidence type="ECO:0000256" key="10">
    <source>
        <dbReference type="ARBA" id="ARBA00031658"/>
    </source>
</evidence>
<dbReference type="CDD" id="cd00609">
    <property type="entry name" value="AAT_like"/>
    <property type="match status" value="1"/>
</dbReference>
<dbReference type="GO" id="GO:0048472">
    <property type="term" value="F:threonine-phosphate decarboxylase activity"/>
    <property type="evidence" value="ECO:0007669"/>
    <property type="project" value="UniProtKB-EC"/>
</dbReference>
<dbReference type="AlphaFoldDB" id="A0A7W4VPR9"/>
<evidence type="ECO:0000256" key="11">
    <source>
        <dbReference type="ARBA" id="ARBA00048531"/>
    </source>
</evidence>
<dbReference type="InterPro" id="IPR004839">
    <property type="entry name" value="Aminotransferase_I/II_large"/>
</dbReference>
<evidence type="ECO:0000256" key="7">
    <source>
        <dbReference type="ARBA" id="ARBA00022898"/>
    </source>
</evidence>
<dbReference type="Gene3D" id="3.90.1150.10">
    <property type="entry name" value="Aspartate Aminotransferase, domain 1"/>
    <property type="match status" value="1"/>
</dbReference>
<dbReference type="PROSITE" id="PS00105">
    <property type="entry name" value="AA_TRANSFER_CLASS_1"/>
    <property type="match status" value="1"/>
</dbReference>
<comment type="function">
    <text evidence="2">Decarboxylates L-threonine-O-3-phosphate to yield (R)-1-amino-2-propanol O-2-phosphate, the precursor for the linkage between the nucleotide loop and the corrin ring in cobalamin.</text>
</comment>
<evidence type="ECO:0000256" key="4">
    <source>
        <dbReference type="ARBA" id="ARBA00012285"/>
    </source>
</evidence>
<gene>
    <name evidence="13" type="ORF">FHR70_003801</name>
</gene>
<comment type="pathway">
    <text evidence="3">Cofactor biosynthesis; adenosylcobalamin biosynthesis.</text>
</comment>
<organism evidence="13 14">
    <name type="scientific">Microvirga lupini</name>
    <dbReference type="NCBI Taxonomy" id="420324"/>
    <lineage>
        <taxon>Bacteria</taxon>
        <taxon>Pseudomonadati</taxon>
        <taxon>Pseudomonadota</taxon>
        <taxon>Alphaproteobacteria</taxon>
        <taxon>Hyphomicrobiales</taxon>
        <taxon>Methylobacteriaceae</taxon>
        <taxon>Microvirga</taxon>
    </lineage>
</organism>
<dbReference type="GO" id="GO:0009236">
    <property type="term" value="P:cobalamin biosynthetic process"/>
    <property type="evidence" value="ECO:0007669"/>
    <property type="project" value="UniProtKB-UniPathway"/>
</dbReference>
<evidence type="ECO:0000313" key="14">
    <source>
        <dbReference type="Proteomes" id="UP000532010"/>
    </source>
</evidence>
<evidence type="ECO:0000256" key="6">
    <source>
        <dbReference type="ARBA" id="ARBA00022573"/>
    </source>
</evidence>
<dbReference type="InterPro" id="IPR015421">
    <property type="entry name" value="PyrdxlP-dep_Trfase_major"/>
</dbReference>
<dbReference type="Gene3D" id="3.40.640.10">
    <property type="entry name" value="Type I PLP-dependent aspartate aminotransferase-like (Major domain)"/>
    <property type="match status" value="1"/>
</dbReference>
<name>A0A7W4VPR9_9HYPH</name>
<dbReference type="PANTHER" id="PTHR42885:SF1">
    <property type="entry name" value="THREONINE-PHOSPHATE DECARBOXYLASE"/>
    <property type="match status" value="1"/>
</dbReference>
<reference evidence="13 14" key="1">
    <citation type="submission" date="2020-08" db="EMBL/GenBank/DDBJ databases">
        <title>The Agave Microbiome: Exploring the role of microbial communities in plant adaptations to desert environments.</title>
        <authorList>
            <person name="Partida-Martinez L.P."/>
        </authorList>
    </citation>
    <scope>NUCLEOTIDE SEQUENCE [LARGE SCALE GENOMIC DNA]</scope>
    <source>
        <strain evidence="13 14">AT3.9</strain>
    </source>
</reference>
<dbReference type="InterPro" id="IPR015424">
    <property type="entry name" value="PyrdxlP-dep_Trfase"/>
</dbReference>
<feature type="domain" description="Aminotransferase class I/classII large" evidence="12">
    <location>
        <begin position="49"/>
        <end position="314"/>
    </location>
</feature>
<dbReference type="NCBIfam" id="TIGR01140">
    <property type="entry name" value="L_thr_O3P_dcar"/>
    <property type="match status" value="1"/>
</dbReference>
<keyword evidence="6" id="KW-0169">Cobalamin biosynthesis</keyword>
<dbReference type="UniPathway" id="UPA00148"/>
<dbReference type="PANTHER" id="PTHR42885">
    <property type="entry name" value="HISTIDINOL-PHOSPHATE AMINOTRANSFERASE-RELATED"/>
    <property type="match status" value="1"/>
</dbReference>
<evidence type="ECO:0000256" key="5">
    <source>
        <dbReference type="ARBA" id="ARBA00016004"/>
    </source>
</evidence>
<comment type="cofactor">
    <cofactor evidence="1">
        <name>pyridoxal 5'-phosphate</name>
        <dbReference type="ChEBI" id="CHEBI:597326"/>
    </cofactor>
</comment>
<dbReference type="EC" id="4.1.1.81" evidence="4"/>
<evidence type="ECO:0000256" key="8">
    <source>
        <dbReference type="ARBA" id="ARBA00023239"/>
    </source>
</evidence>
<dbReference type="EMBL" id="JACHWB010000005">
    <property type="protein sequence ID" value="MBB3020715.1"/>
    <property type="molecule type" value="Genomic_DNA"/>
</dbReference>
<comment type="caution">
    <text evidence="13">The sequence shown here is derived from an EMBL/GenBank/DDBJ whole genome shotgun (WGS) entry which is preliminary data.</text>
</comment>
<accession>A0A7W4VPR9</accession>
<dbReference type="SUPFAM" id="SSF53383">
    <property type="entry name" value="PLP-dependent transferases"/>
    <property type="match status" value="1"/>
</dbReference>
<keyword evidence="14" id="KW-1185">Reference proteome</keyword>